<evidence type="ECO:0000313" key="15">
    <source>
        <dbReference type="Proteomes" id="UP001321475"/>
    </source>
</evidence>
<dbReference type="HAMAP" id="MF_00097">
    <property type="entry name" value="TMP_synthase"/>
    <property type="match status" value="1"/>
</dbReference>
<dbReference type="InterPro" id="IPR034291">
    <property type="entry name" value="TMP_synthase"/>
</dbReference>
<feature type="binding site" evidence="10">
    <location>
        <begin position="162"/>
        <end position="164"/>
    </location>
    <ligand>
        <name>2-[(2R,5Z)-2-carboxy-4-methylthiazol-5(2H)-ylidene]ethyl phosphate</name>
        <dbReference type="ChEBI" id="CHEBI:62899"/>
    </ligand>
</feature>
<evidence type="ECO:0000313" key="14">
    <source>
        <dbReference type="EMBL" id="BDZ41105.1"/>
    </source>
</evidence>
<evidence type="ECO:0000256" key="10">
    <source>
        <dbReference type="HAMAP-Rule" id="MF_00097"/>
    </source>
</evidence>
<dbReference type="EMBL" id="AP027729">
    <property type="protein sequence ID" value="BDZ41105.1"/>
    <property type="molecule type" value="Genomic_DNA"/>
</dbReference>
<evidence type="ECO:0000256" key="5">
    <source>
        <dbReference type="ARBA" id="ARBA00022842"/>
    </source>
</evidence>
<protein>
    <recommendedName>
        <fullName evidence="10">Thiamine-phosphate synthase</fullName>
        <shortName evidence="10">TP synthase</shortName>
        <shortName evidence="10">TPS</shortName>
        <ecNumber evidence="10">2.5.1.3</ecNumber>
    </recommendedName>
    <alternativeName>
        <fullName evidence="10">Thiamine-phosphate pyrophosphorylase</fullName>
        <shortName evidence="10">TMP pyrophosphorylase</shortName>
        <shortName evidence="10">TMP-PPase</shortName>
    </alternativeName>
</protein>
<evidence type="ECO:0000256" key="1">
    <source>
        <dbReference type="ARBA" id="ARBA00003814"/>
    </source>
</evidence>
<feature type="binding site" evidence="10">
    <location>
        <position position="97"/>
    </location>
    <ligand>
        <name>Mg(2+)</name>
        <dbReference type="ChEBI" id="CHEBI:18420"/>
    </ligand>
</feature>
<dbReference type="NCBIfam" id="TIGR00693">
    <property type="entry name" value="thiE"/>
    <property type="match status" value="1"/>
</dbReference>
<evidence type="ECO:0000259" key="13">
    <source>
        <dbReference type="Pfam" id="PF02581"/>
    </source>
</evidence>
<evidence type="ECO:0000256" key="4">
    <source>
        <dbReference type="ARBA" id="ARBA00022723"/>
    </source>
</evidence>
<evidence type="ECO:0000256" key="2">
    <source>
        <dbReference type="ARBA" id="ARBA00005165"/>
    </source>
</evidence>
<feature type="binding site" evidence="10">
    <location>
        <position position="96"/>
    </location>
    <ligand>
        <name>4-amino-2-methyl-5-(diphosphooxymethyl)pyrimidine</name>
        <dbReference type="ChEBI" id="CHEBI:57841"/>
    </ligand>
</feature>
<dbReference type="InterPro" id="IPR022998">
    <property type="entry name" value="ThiamineP_synth_TenI"/>
</dbReference>
<comment type="catalytic activity">
    <reaction evidence="9 10 11">
        <text>2-[(2R,5Z)-2-carboxy-4-methylthiazol-5(2H)-ylidene]ethyl phosphate + 4-amino-2-methyl-5-(diphosphooxymethyl)pyrimidine + 2 H(+) = thiamine phosphate + CO2 + diphosphate</text>
        <dbReference type="Rhea" id="RHEA:47844"/>
        <dbReference type="ChEBI" id="CHEBI:15378"/>
        <dbReference type="ChEBI" id="CHEBI:16526"/>
        <dbReference type="ChEBI" id="CHEBI:33019"/>
        <dbReference type="ChEBI" id="CHEBI:37575"/>
        <dbReference type="ChEBI" id="CHEBI:57841"/>
        <dbReference type="ChEBI" id="CHEBI:62899"/>
        <dbReference type="EC" id="2.5.1.3"/>
    </reaction>
</comment>
<keyword evidence="4 10" id="KW-0479">Metal-binding</keyword>
<feature type="domain" description="Thiamine phosphate synthase/TenI" evidence="13">
    <location>
        <begin position="35"/>
        <end position="216"/>
    </location>
</feature>
<comment type="catalytic activity">
    <reaction evidence="8 10 11">
        <text>2-(2-carboxy-4-methylthiazol-5-yl)ethyl phosphate + 4-amino-2-methyl-5-(diphosphooxymethyl)pyrimidine + 2 H(+) = thiamine phosphate + CO2 + diphosphate</text>
        <dbReference type="Rhea" id="RHEA:47848"/>
        <dbReference type="ChEBI" id="CHEBI:15378"/>
        <dbReference type="ChEBI" id="CHEBI:16526"/>
        <dbReference type="ChEBI" id="CHEBI:33019"/>
        <dbReference type="ChEBI" id="CHEBI:37575"/>
        <dbReference type="ChEBI" id="CHEBI:57841"/>
        <dbReference type="ChEBI" id="CHEBI:62890"/>
        <dbReference type="EC" id="2.5.1.3"/>
    </reaction>
</comment>
<dbReference type="CDD" id="cd00564">
    <property type="entry name" value="TMP_TenI"/>
    <property type="match status" value="1"/>
</dbReference>
<comment type="pathway">
    <text evidence="2 10 12">Cofactor biosynthesis; thiamine diphosphate biosynthesis; thiamine phosphate from 4-amino-2-methyl-5-diphosphomethylpyrimidine and 4-methyl-5-(2-phosphoethyl)-thiazole: step 1/1.</text>
</comment>
<feature type="binding site" evidence="10">
    <location>
        <position position="193"/>
    </location>
    <ligand>
        <name>2-[(2R,5Z)-2-carboxy-4-methylthiazol-5(2H)-ylidene]ethyl phosphate</name>
        <dbReference type="ChEBI" id="CHEBI:62899"/>
    </ligand>
</feature>
<gene>
    <name evidence="10 14" type="primary">thiE</name>
    <name evidence="14" type="ORF">GCM10025865_04040</name>
</gene>
<keyword evidence="5 10" id="KW-0460">Magnesium</keyword>
<comment type="similarity">
    <text evidence="10 11">Belongs to the thiamine-phosphate synthase family.</text>
</comment>
<evidence type="ECO:0000256" key="3">
    <source>
        <dbReference type="ARBA" id="ARBA00022679"/>
    </source>
</evidence>
<keyword evidence="3 10" id="KW-0808">Transferase</keyword>
<dbReference type="Proteomes" id="UP001321475">
    <property type="component" value="Chromosome"/>
</dbReference>
<dbReference type="PANTHER" id="PTHR20857:SF15">
    <property type="entry name" value="THIAMINE-PHOSPHATE SYNTHASE"/>
    <property type="match status" value="1"/>
</dbReference>
<evidence type="ECO:0000256" key="9">
    <source>
        <dbReference type="ARBA" id="ARBA00047883"/>
    </source>
</evidence>
<dbReference type="Gene3D" id="3.20.20.70">
    <property type="entry name" value="Aldolase class I"/>
    <property type="match status" value="1"/>
</dbReference>
<proteinExistence type="inferred from homology"/>
<name>A0ABN6X930_9CELL</name>
<feature type="binding site" evidence="10">
    <location>
        <position position="165"/>
    </location>
    <ligand>
        <name>4-amino-2-methyl-5-(diphosphooxymethyl)pyrimidine</name>
        <dbReference type="ChEBI" id="CHEBI:57841"/>
    </ligand>
</feature>
<keyword evidence="15" id="KW-1185">Reference proteome</keyword>
<comment type="cofactor">
    <cofactor evidence="10">
        <name>Mg(2+)</name>
        <dbReference type="ChEBI" id="CHEBI:18420"/>
    </cofactor>
    <text evidence="10">Binds 1 Mg(2+) ion per subunit.</text>
</comment>
<evidence type="ECO:0000256" key="12">
    <source>
        <dbReference type="RuleBase" id="RU004253"/>
    </source>
</evidence>
<evidence type="ECO:0000256" key="6">
    <source>
        <dbReference type="ARBA" id="ARBA00022977"/>
    </source>
</evidence>
<keyword evidence="6 10" id="KW-0784">Thiamine biosynthesis</keyword>
<dbReference type="Pfam" id="PF02581">
    <property type="entry name" value="TMP-TENI"/>
    <property type="match status" value="1"/>
</dbReference>
<feature type="binding site" evidence="10">
    <location>
        <position position="135"/>
    </location>
    <ligand>
        <name>4-amino-2-methyl-5-(diphosphooxymethyl)pyrimidine</name>
        <dbReference type="ChEBI" id="CHEBI:57841"/>
    </ligand>
</feature>
<evidence type="ECO:0000256" key="11">
    <source>
        <dbReference type="RuleBase" id="RU003826"/>
    </source>
</evidence>
<dbReference type="PANTHER" id="PTHR20857">
    <property type="entry name" value="THIAMINE-PHOSPHATE PYROPHOSPHORYLASE"/>
    <property type="match status" value="1"/>
</dbReference>
<comment type="catalytic activity">
    <reaction evidence="7 10 11">
        <text>4-methyl-5-(2-phosphooxyethyl)-thiazole + 4-amino-2-methyl-5-(diphosphooxymethyl)pyrimidine + H(+) = thiamine phosphate + diphosphate</text>
        <dbReference type="Rhea" id="RHEA:22328"/>
        <dbReference type="ChEBI" id="CHEBI:15378"/>
        <dbReference type="ChEBI" id="CHEBI:33019"/>
        <dbReference type="ChEBI" id="CHEBI:37575"/>
        <dbReference type="ChEBI" id="CHEBI:57841"/>
        <dbReference type="ChEBI" id="CHEBI:58296"/>
        <dbReference type="EC" id="2.5.1.3"/>
    </reaction>
</comment>
<comment type="function">
    <text evidence="1 10">Condenses 4-methyl-5-(beta-hydroxyethyl)thiazole monophosphate (THZ-P) and 2-methyl-4-amino-5-hydroxymethyl pyrimidine pyrophosphate (HMP-PP) to form thiamine monophosphate (TMP).</text>
</comment>
<evidence type="ECO:0000256" key="8">
    <source>
        <dbReference type="ARBA" id="ARBA00047851"/>
    </source>
</evidence>
<organism evidence="14 15">
    <name type="scientific">Paraoerskovia sediminicola</name>
    <dbReference type="NCBI Taxonomy" id="1138587"/>
    <lineage>
        <taxon>Bacteria</taxon>
        <taxon>Bacillati</taxon>
        <taxon>Actinomycetota</taxon>
        <taxon>Actinomycetes</taxon>
        <taxon>Micrococcales</taxon>
        <taxon>Cellulomonadaceae</taxon>
        <taxon>Paraoerskovia</taxon>
    </lineage>
</organism>
<evidence type="ECO:0000256" key="7">
    <source>
        <dbReference type="ARBA" id="ARBA00047334"/>
    </source>
</evidence>
<dbReference type="EC" id="2.5.1.3" evidence="10"/>
<dbReference type="InterPro" id="IPR013785">
    <property type="entry name" value="Aldolase_TIM"/>
</dbReference>
<reference evidence="15" key="1">
    <citation type="journal article" date="2019" name="Int. J. Syst. Evol. Microbiol.">
        <title>The Global Catalogue of Microorganisms (GCM) 10K type strain sequencing project: providing services to taxonomists for standard genome sequencing and annotation.</title>
        <authorList>
            <consortium name="The Broad Institute Genomics Platform"/>
            <consortium name="The Broad Institute Genome Sequencing Center for Infectious Disease"/>
            <person name="Wu L."/>
            <person name="Ma J."/>
        </authorList>
    </citation>
    <scope>NUCLEOTIDE SEQUENCE [LARGE SCALE GENOMIC DNA]</scope>
    <source>
        <strain evidence="15">NBRC 108565</strain>
    </source>
</reference>
<accession>A0ABN6X930</accession>
<sequence>MLAAMTSDEQRDLQGDDVSDGGPAAWRARLAGARLYLCTDAREDSGDLEEFLHAALRGGVDVVQLRDRTLDVRRELELHELVGAVASEHGALWAVNDRADVAGLTSAPIFHTGQDDLPVAASRRLLGAGPVLGRSTHAAAEAAAAEADPEVDYFCVGPLWATPTKPGRPAVGIDLLREVAASRPTTPWFAIGGIDLDRIDEVVAAGATRAVVVRAITGASDPEAAARALRGRLPR</sequence>
<feature type="binding site" evidence="10">
    <location>
        <position position="116"/>
    </location>
    <ligand>
        <name>Mg(2+)</name>
        <dbReference type="ChEBI" id="CHEBI:18420"/>
    </ligand>
</feature>
<comment type="caution">
    <text evidence="10">Lacks conserved residue(s) required for the propagation of feature annotation.</text>
</comment>
<dbReference type="InterPro" id="IPR036206">
    <property type="entry name" value="ThiamineP_synth_sf"/>
</dbReference>
<dbReference type="SUPFAM" id="SSF51391">
    <property type="entry name" value="Thiamin phosphate synthase"/>
    <property type="match status" value="1"/>
</dbReference>